<reference evidence="3" key="1">
    <citation type="submission" date="2021-01" db="EMBL/GenBank/DDBJ databases">
        <title>Whole genome shotgun sequence of Rhizocola hellebori NBRC 109834.</title>
        <authorList>
            <person name="Komaki H."/>
            <person name="Tamura T."/>
        </authorList>
    </citation>
    <scope>NUCLEOTIDE SEQUENCE</scope>
    <source>
        <strain evidence="3">NBRC 109834</strain>
    </source>
</reference>
<evidence type="ECO:0000259" key="2">
    <source>
        <dbReference type="PROSITE" id="PS51352"/>
    </source>
</evidence>
<dbReference type="Proteomes" id="UP000612899">
    <property type="component" value="Unassembled WGS sequence"/>
</dbReference>
<dbReference type="RefSeq" id="WP_203912720.1">
    <property type="nucleotide sequence ID" value="NZ_BONY01000059.1"/>
</dbReference>
<dbReference type="Gene3D" id="3.40.30.10">
    <property type="entry name" value="Glutaredoxin"/>
    <property type="match status" value="1"/>
</dbReference>
<accession>A0A8J3VKD8</accession>
<dbReference type="Pfam" id="PF00578">
    <property type="entry name" value="AhpC-TSA"/>
    <property type="match status" value="1"/>
</dbReference>
<dbReference type="PANTHER" id="PTHR42852:SF13">
    <property type="entry name" value="PROTEIN DIPZ"/>
    <property type="match status" value="1"/>
</dbReference>
<keyword evidence="4" id="KW-1185">Reference proteome</keyword>
<organism evidence="3 4">
    <name type="scientific">Rhizocola hellebori</name>
    <dbReference type="NCBI Taxonomy" id="1392758"/>
    <lineage>
        <taxon>Bacteria</taxon>
        <taxon>Bacillati</taxon>
        <taxon>Actinomycetota</taxon>
        <taxon>Actinomycetes</taxon>
        <taxon>Micromonosporales</taxon>
        <taxon>Micromonosporaceae</taxon>
        <taxon>Rhizocola</taxon>
    </lineage>
</organism>
<evidence type="ECO:0000313" key="4">
    <source>
        <dbReference type="Proteomes" id="UP000612899"/>
    </source>
</evidence>
<gene>
    <name evidence="3" type="ORF">Rhe02_70480</name>
</gene>
<feature type="domain" description="Thioredoxin" evidence="2">
    <location>
        <begin position="37"/>
        <end position="172"/>
    </location>
</feature>
<dbReference type="GO" id="GO:0016491">
    <property type="term" value="F:oxidoreductase activity"/>
    <property type="evidence" value="ECO:0007669"/>
    <property type="project" value="InterPro"/>
</dbReference>
<evidence type="ECO:0000313" key="3">
    <source>
        <dbReference type="EMBL" id="GIH08981.1"/>
    </source>
</evidence>
<dbReference type="PROSITE" id="PS51257">
    <property type="entry name" value="PROKAR_LIPOPROTEIN"/>
    <property type="match status" value="1"/>
</dbReference>
<dbReference type="SUPFAM" id="SSF52833">
    <property type="entry name" value="Thioredoxin-like"/>
    <property type="match status" value="1"/>
</dbReference>
<comment type="caution">
    <text evidence="3">The sequence shown here is derived from an EMBL/GenBank/DDBJ whole genome shotgun (WGS) entry which is preliminary data.</text>
</comment>
<sequence length="174" mass="18585">MRRAVLALVLLVAGCTSTAPPTPMPTPPPFRDCASIFEGKAELPELALPCFTGGQNVQVGRLSGPAVINFWAPWCLECGEELPAFQRLADRGQVKVIGVATDTNRSAAISLATDLGVTMPTLLDVYGEFRRQLGTINLPLTVFVDSNGKVTTYVGSALKDETLNKLVRERLGVG</sequence>
<keyword evidence="1" id="KW-0732">Signal</keyword>
<dbReference type="AlphaFoldDB" id="A0A8J3VKD8"/>
<feature type="signal peptide" evidence="1">
    <location>
        <begin position="1"/>
        <end position="19"/>
    </location>
</feature>
<dbReference type="EMBL" id="BONY01000059">
    <property type="protein sequence ID" value="GIH08981.1"/>
    <property type="molecule type" value="Genomic_DNA"/>
</dbReference>
<dbReference type="PANTHER" id="PTHR42852">
    <property type="entry name" value="THIOL:DISULFIDE INTERCHANGE PROTEIN DSBE"/>
    <property type="match status" value="1"/>
</dbReference>
<evidence type="ECO:0000256" key="1">
    <source>
        <dbReference type="SAM" id="SignalP"/>
    </source>
</evidence>
<feature type="chain" id="PRO_5035237749" evidence="1">
    <location>
        <begin position="20"/>
        <end position="174"/>
    </location>
</feature>
<dbReference type="InterPro" id="IPR050553">
    <property type="entry name" value="Thioredoxin_ResA/DsbE_sf"/>
</dbReference>
<dbReference type="InterPro" id="IPR000866">
    <property type="entry name" value="AhpC/TSA"/>
</dbReference>
<proteinExistence type="predicted"/>
<dbReference type="CDD" id="cd02966">
    <property type="entry name" value="TlpA_like_family"/>
    <property type="match status" value="1"/>
</dbReference>
<dbReference type="InterPro" id="IPR036249">
    <property type="entry name" value="Thioredoxin-like_sf"/>
</dbReference>
<dbReference type="InterPro" id="IPR013766">
    <property type="entry name" value="Thioredoxin_domain"/>
</dbReference>
<protein>
    <submittedName>
        <fullName evidence="3">Membrane protein</fullName>
    </submittedName>
</protein>
<dbReference type="GO" id="GO:0016209">
    <property type="term" value="F:antioxidant activity"/>
    <property type="evidence" value="ECO:0007669"/>
    <property type="project" value="InterPro"/>
</dbReference>
<name>A0A8J3VKD8_9ACTN</name>
<dbReference type="PROSITE" id="PS51352">
    <property type="entry name" value="THIOREDOXIN_2"/>
    <property type="match status" value="1"/>
</dbReference>